<sequence>MCCQESGNYTYYSLTKSSLEGQYLSVSWTKDLLDANHKKSMRLDCVVFILVNLYTPEY</sequence>
<name>A0A0B6Y0N3_9EUPU</name>
<reference evidence="1" key="1">
    <citation type="submission" date="2014-12" db="EMBL/GenBank/DDBJ databases">
        <title>Insight into the proteome of Arion vulgaris.</title>
        <authorList>
            <person name="Aradska J."/>
            <person name="Bulat T."/>
            <person name="Smidak R."/>
            <person name="Sarate P."/>
            <person name="Gangsoo J."/>
            <person name="Sialana F."/>
            <person name="Bilban M."/>
            <person name="Lubec G."/>
        </authorList>
    </citation>
    <scope>NUCLEOTIDE SEQUENCE</scope>
    <source>
        <tissue evidence="1">Skin</tissue>
    </source>
</reference>
<accession>A0A0B6Y0N3</accession>
<protein>
    <submittedName>
        <fullName evidence="1">Uncharacterized protein</fullName>
    </submittedName>
</protein>
<proteinExistence type="predicted"/>
<dbReference type="AlphaFoldDB" id="A0A0B6Y0N3"/>
<organism evidence="1">
    <name type="scientific">Arion vulgaris</name>
    <dbReference type="NCBI Taxonomy" id="1028688"/>
    <lineage>
        <taxon>Eukaryota</taxon>
        <taxon>Metazoa</taxon>
        <taxon>Spiralia</taxon>
        <taxon>Lophotrochozoa</taxon>
        <taxon>Mollusca</taxon>
        <taxon>Gastropoda</taxon>
        <taxon>Heterobranchia</taxon>
        <taxon>Euthyneura</taxon>
        <taxon>Panpulmonata</taxon>
        <taxon>Eupulmonata</taxon>
        <taxon>Stylommatophora</taxon>
        <taxon>Helicina</taxon>
        <taxon>Arionoidea</taxon>
        <taxon>Arionidae</taxon>
        <taxon>Arion</taxon>
    </lineage>
</organism>
<dbReference type="EMBL" id="HACG01002854">
    <property type="protein sequence ID" value="CEK49719.1"/>
    <property type="molecule type" value="Transcribed_RNA"/>
</dbReference>
<gene>
    <name evidence="1" type="primary">ORF8595</name>
</gene>
<evidence type="ECO:0000313" key="1">
    <source>
        <dbReference type="EMBL" id="CEK49719.1"/>
    </source>
</evidence>